<dbReference type="Proteomes" id="UP000000420">
    <property type="component" value="Chromosome"/>
</dbReference>
<gene>
    <name evidence="3" type="ordered locus">XC_0005</name>
</gene>
<evidence type="ECO:0000313" key="4">
    <source>
        <dbReference type="Proteomes" id="UP000000420"/>
    </source>
</evidence>
<evidence type="ECO:0000313" key="3">
    <source>
        <dbReference type="EMBL" id="AAY47099.1"/>
    </source>
</evidence>
<dbReference type="EMBL" id="CP000050">
    <property type="protein sequence ID" value="AAY47099.1"/>
    <property type="molecule type" value="Genomic_DNA"/>
</dbReference>
<dbReference type="Pfam" id="PF02517">
    <property type="entry name" value="Rce1-like"/>
    <property type="match status" value="1"/>
</dbReference>
<feature type="transmembrane region" description="Helical" evidence="1">
    <location>
        <begin position="170"/>
        <end position="186"/>
    </location>
</feature>
<feature type="transmembrane region" description="Helical" evidence="1">
    <location>
        <begin position="224"/>
        <end position="249"/>
    </location>
</feature>
<keyword evidence="1" id="KW-0472">Membrane</keyword>
<feature type="transmembrane region" description="Helical" evidence="1">
    <location>
        <begin position="84"/>
        <end position="105"/>
    </location>
</feature>
<keyword evidence="1" id="KW-1133">Transmembrane helix</keyword>
<evidence type="ECO:0000259" key="2">
    <source>
        <dbReference type="Pfam" id="PF02517"/>
    </source>
</evidence>
<name>A0A0H2X3K5_XANC8</name>
<protein>
    <recommendedName>
        <fullName evidence="2">CAAX prenyl protease 2/Lysostaphin resistance protein A-like domain-containing protein</fullName>
    </recommendedName>
</protein>
<dbReference type="GO" id="GO:0080120">
    <property type="term" value="P:CAAX-box protein maturation"/>
    <property type="evidence" value="ECO:0007669"/>
    <property type="project" value="UniProtKB-ARBA"/>
</dbReference>
<dbReference type="InterPro" id="IPR052710">
    <property type="entry name" value="CAAX_protease"/>
</dbReference>
<keyword evidence="1" id="KW-0812">Transmembrane</keyword>
<feature type="domain" description="CAAX prenyl protease 2/Lysostaphin resistance protein A-like" evidence="2">
    <location>
        <begin position="169"/>
        <end position="268"/>
    </location>
</feature>
<dbReference type="PANTHER" id="PTHR36435">
    <property type="entry name" value="SLR1288 PROTEIN"/>
    <property type="match status" value="1"/>
</dbReference>
<organism evidence="3 4">
    <name type="scientific">Xanthomonas campestris pv. campestris (strain 8004)</name>
    <dbReference type="NCBI Taxonomy" id="314565"/>
    <lineage>
        <taxon>Bacteria</taxon>
        <taxon>Pseudomonadati</taxon>
        <taxon>Pseudomonadota</taxon>
        <taxon>Gammaproteobacteria</taxon>
        <taxon>Lysobacterales</taxon>
        <taxon>Lysobacteraceae</taxon>
        <taxon>Xanthomonas</taxon>
    </lineage>
</organism>
<dbReference type="InterPro" id="IPR003675">
    <property type="entry name" value="Rce1/LyrA-like_dom"/>
</dbReference>
<proteinExistence type="predicted"/>
<dbReference type="HOGENOM" id="CLU_1106769_0_0_6"/>
<dbReference type="KEGG" id="xcb:XC_0005"/>
<dbReference type="PANTHER" id="PTHR36435:SF1">
    <property type="entry name" value="CAAX AMINO TERMINAL PROTEASE FAMILY PROTEIN"/>
    <property type="match status" value="1"/>
</dbReference>
<dbReference type="GO" id="GO:0004175">
    <property type="term" value="F:endopeptidase activity"/>
    <property type="evidence" value="ECO:0007669"/>
    <property type="project" value="UniProtKB-ARBA"/>
</dbReference>
<feature type="transmembrane region" description="Helical" evidence="1">
    <location>
        <begin position="256"/>
        <end position="277"/>
    </location>
</feature>
<accession>A0A0H2X3K5</accession>
<evidence type="ECO:0000256" key="1">
    <source>
        <dbReference type="SAM" id="Phobius"/>
    </source>
</evidence>
<feature type="transmembrane region" description="Helical" evidence="1">
    <location>
        <begin position="33"/>
        <end position="54"/>
    </location>
</feature>
<feature type="transmembrane region" description="Helical" evidence="1">
    <location>
        <begin position="126"/>
        <end position="150"/>
    </location>
</feature>
<feature type="transmembrane region" description="Helical" evidence="1">
    <location>
        <begin position="198"/>
        <end position="218"/>
    </location>
</feature>
<sequence length="280" mass="29414">MTMSAVLPPSPAPVSVPGPPSLRSAVLGFCIDLLIAIGLLLLLSVAGFAVWGFLRSMGEVQAVRAQGGSPSPAAIMAAIGQPGVMVQLLIALVSTATPAVLLYVWRRRATPAEQATSRAAIRRRSTWGWIAAVAAGVFMLSNLVSVLASALGIKPVPTNLPLMEEAIKQWPLALVVFAVAIAPAYEELLFRRVLFGRLLAAGRPWLGVVLSSLTFALVHEVPGISGNGVVAIAQLWLVYGGMGAAFAWLYWRTGTLWAPILAHGINNATALAALYFFGLG</sequence>
<dbReference type="AlphaFoldDB" id="A0A0H2X3K5"/>
<reference evidence="3 4" key="1">
    <citation type="journal article" date="2005" name="Genome Res.">
        <title>Comparative and functional genomic analyses of the pathogenicity of phytopathogen Xanthomonas campestris pv. campestris.</title>
        <authorList>
            <person name="Qian W."/>
            <person name="Jia Y."/>
            <person name="Ren S.X."/>
            <person name="He Y.Q."/>
            <person name="Feng J.X."/>
            <person name="Lu L.F."/>
            <person name="Sun Q."/>
            <person name="Ying G."/>
            <person name="Tang D.J."/>
            <person name="Tang H."/>
            <person name="Wu W."/>
            <person name="Hao P."/>
            <person name="Wang L."/>
            <person name="Jiang B.L."/>
            <person name="Zeng S."/>
            <person name="Gu W.Y."/>
            <person name="Lu G."/>
            <person name="Rong L."/>
            <person name="Tian Y."/>
            <person name="Yao Z."/>
            <person name="Fu G."/>
            <person name="Chen B."/>
            <person name="Fang R."/>
            <person name="Qiang B."/>
            <person name="Chen Z."/>
            <person name="Zhao G.P."/>
            <person name="Tang J.L."/>
            <person name="He C."/>
        </authorList>
    </citation>
    <scope>NUCLEOTIDE SEQUENCE [LARGE SCALE GENOMIC DNA]</scope>
    <source>
        <strain evidence="3 4">8004</strain>
    </source>
</reference>